<dbReference type="Pfam" id="PF18602">
    <property type="entry name" value="Rap1a"/>
    <property type="match status" value="1"/>
</dbReference>
<reference evidence="3 6" key="2">
    <citation type="submission" date="2019-08" db="EMBL/GenBank/DDBJ databases">
        <title>Prevalence, distribution, and phylogeny of type two toxin-antitoxin genes possessed by Cronobacter species where C. sakazakii homologs follow sequence type lineages.</title>
        <authorList>
            <person name="Finkelstein S."/>
            <person name="Negrete F."/>
            <person name="Jang H."/>
            <person name="Gopinath G.R."/>
            <person name="Tall B.D."/>
        </authorList>
    </citation>
    <scope>NUCLEOTIDE SEQUENCE [LARGE SCALE GENOMIC DNA]</scope>
    <source>
        <strain evidence="3 6">MOD1_GK1257</strain>
    </source>
</reference>
<evidence type="ECO:0000313" key="4">
    <source>
        <dbReference type="EMBL" id="PUX15480.1"/>
    </source>
</evidence>
<evidence type="ECO:0000313" key="5">
    <source>
        <dbReference type="Proteomes" id="UP000244378"/>
    </source>
</evidence>
<evidence type="ECO:0000259" key="2">
    <source>
        <dbReference type="Pfam" id="PF18602"/>
    </source>
</evidence>
<dbReference type="InterPro" id="IPR041238">
    <property type="entry name" value="Rap1a"/>
</dbReference>
<dbReference type="EMBL" id="MSAE01000014">
    <property type="protein sequence ID" value="PUX15480.1"/>
    <property type="molecule type" value="Genomic_DNA"/>
</dbReference>
<feature type="domain" description="Rap1a immunity protein" evidence="2">
    <location>
        <begin position="63"/>
        <end position="138"/>
    </location>
</feature>
<dbReference type="EMBL" id="WAGD01000026">
    <property type="protein sequence ID" value="KAB0880418.1"/>
    <property type="molecule type" value="Genomic_DNA"/>
</dbReference>
<dbReference type="Proteomes" id="UP000469927">
    <property type="component" value="Unassembled WGS sequence"/>
</dbReference>
<gene>
    <name evidence="4" type="ORF">AUN14_08280</name>
    <name evidence="3" type="ORF">FZI19_09720</name>
</gene>
<keyword evidence="1" id="KW-0732">Signal</keyword>
<reference evidence="4 5" key="1">
    <citation type="submission" date="2016-12" db="EMBL/GenBank/DDBJ databases">
        <title>Analysis of the Molecular Diversity Among Cronobacter Species Isolated from Filth Flies Using a Pan Genomic DNA Microarray.</title>
        <authorList>
            <person name="Pava-Ripoll M."/>
            <person name="Tall B."/>
            <person name="Farber J."/>
            <person name="Fanning S."/>
            <person name="Lehner A."/>
            <person name="Stephan R."/>
            <person name="Pagotto F."/>
            <person name="Iverson C."/>
            <person name="Ziobro G."/>
            <person name="Miller A."/>
            <person name="Pearson R."/>
            <person name="Yan Q."/>
            <person name="Kim M."/>
            <person name="Jeong S."/>
            <person name="Park J."/>
            <person name="Jun S."/>
            <person name="Choi H."/>
            <person name="Chung T."/>
            <person name="Yoo Y."/>
            <person name="Park E."/>
            <person name="Hwang S."/>
            <person name="Lee B."/>
            <person name="Sathyamoorthy V."/>
            <person name="Carter L."/>
            <person name="Mammel M."/>
            <person name="Jackson S."/>
            <person name="Kothary M."/>
            <person name="Patel I."/>
            <person name="Grim C."/>
            <person name="Gopinath G."/>
            <person name="Gangiredla J."/>
            <person name="Chase H."/>
        </authorList>
    </citation>
    <scope>NUCLEOTIDE SEQUENCE [LARGE SCALE GENOMIC DNA]</scope>
    <source>
        <strain evidence="4 5">MOD1-Md1s</strain>
    </source>
</reference>
<evidence type="ECO:0000313" key="3">
    <source>
        <dbReference type="EMBL" id="KAB0880418.1"/>
    </source>
</evidence>
<evidence type="ECO:0000256" key="1">
    <source>
        <dbReference type="SAM" id="SignalP"/>
    </source>
</evidence>
<name>A0A2T7AUM3_9ENTR</name>
<dbReference type="OrthoDB" id="6614694at2"/>
<sequence>MKMLRVLAVGLLAWSALAAAQTTVYEYPRAEDLPEDGTTFLTRDPALLNAFDNHLSAARFFNAWSNRQNEHERIKADMYFVGVMDATEGILWCPERPSKPGTLRSIAYDYFAKSSPERLKNAQAKTLIVEALKENHACK</sequence>
<feature type="signal peptide" evidence="1">
    <location>
        <begin position="1"/>
        <end position="18"/>
    </location>
</feature>
<evidence type="ECO:0000313" key="6">
    <source>
        <dbReference type="Proteomes" id="UP000469927"/>
    </source>
</evidence>
<comment type="caution">
    <text evidence="4">The sequence shown here is derived from an EMBL/GenBank/DDBJ whole genome shotgun (WGS) entry which is preliminary data.</text>
</comment>
<proteinExistence type="predicted"/>
<protein>
    <recommendedName>
        <fullName evidence="2">Rap1a immunity protein domain-containing protein</fullName>
    </recommendedName>
</protein>
<dbReference type="Proteomes" id="UP000244378">
    <property type="component" value="Unassembled WGS sequence"/>
</dbReference>
<feature type="chain" id="PRO_5015592848" description="Rap1a immunity protein domain-containing protein" evidence="1">
    <location>
        <begin position="19"/>
        <end position="139"/>
    </location>
</feature>
<accession>A0A2T7AUM3</accession>
<keyword evidence="6" id="KW-1185">Reference proteome</keyword>
<dbReference type="AlphaFoldDB" id="A0A2T7AUM3"/>
<dbReference type="Gene3D" id="1.10.890.40">
    <property type="match status" value="1"/>
</dbReference>
<organism evidence="4 5">
    <name type="scientific">Cronobacter muytjensii</name>
    <dbReference type="NCBI Taxonomy" id="413501"/>
    <lineage>
        <taxon>Bacteria</taxon>
        <taxon>Pseudomonadati</taxon>
        <taxon>Pseudomonadota</taxon>
        <taxon>Gammaproteobacteria</taxon>
        <taxon>Enterobacterales</taxon>
        <taxon>Enterobacteriaceae</taxon>
        <taxon>Cronobacter</taxon>
    </lineage>
</organism>
<dbReference type="RefSeq" id="WP_075192943.1">
    <property type="nucleotide sequence ID" value="NZ_JADKNN010000016.1"/>
</dbReference>